<dbReference type="InterPro" id="IPR029045">
    <property type="entry name" value="ClpP/crotonase-like_dom_sf"/>
</dbReference>
<protein>
    <recommendedName>
        <fullName evidence="3">Peptidase S49 domain-containing protein</fullName>
    </recommendedName>
</protein>
<feature type="domain" description="Peptidase S49" evidence="3">
    <location>
        <begin position="38"/>
        <end position="84"/>
    </location>
</feature>
<name>A0A0F9EY50_9ZZZZ</name>
<comment type="caution">
    <text evidence="4">The sequence shown here is derived from an EMBL/GenBank/DDBJ whole genome shotgun (WGS) entry which is preliminary data.</text>
</comment>
<dbReference type="AlphaFoldDB" id="A0A0F9EY50"/>
<comment type="similarity">
    <text evidence="1">Belongs to the peptidase S49 family.</text>
</comment>
<dbReference type="PANTHER" id="PTHR42987">
    <property type="entry name" value="PEPTIDASE S49"/>
    <property type="match status" value="1"/>
</dbReference>
<sequence length="118" mass="12413">MLRDARDDDNIKAVILQIDSPGGSASTIEPIYLDILQLRQHKPVVAYIGARGASGGYYIAVASNFIYAGPSSSIGSIGVIGVLPTPERPDENILTTGPFKASGGSRRKAVSEIATLKQ</sequence>
<evidence type="ECO:0000256" key="1">
    <source>
        <dbReference type="ARBA" id="ARBA00008683"/>
    </source>
</evidence>
<dbReference type="GO" id="GO:0006508">
    <property type="term" value="P:proteolysis"/>
    <property type="evidence" value="ECO:0007669"/>
    <property type="project" value="InterPro"/>
</dbReference>
<evidence type="ECO:0000313" key="4">
    <source>
        <dbReference type="EMBL" id="KKL49930.1"/>
    </source>
</evidence>
<accession>A0A0F9EY50</accession>
<dbReference type="EMBL" id="LAZR01032780">
    <property type="protein sequence ID" value="KKL49930.1"/>
    <property type="molecule type" value="Genomic_DNA"/>
</dbReference>
<reference evidence="4" key="1">
    <citation type="journal article" date="2015" name="Nature">
        <title>Complex archaea that bridge the gap between prokaryotes and eukaryotes.</title>
        <authorList>
            <person name="Spang A."/>
            <person name="Saw J.H."/>
            <person name="Jorgensen S.L."/>
            <person name="Zaremba-Niedzwiedzka K."/>
            <person name="Martijn J."/>
            <person name="Lind A.E."/>
            <person name="van Eijk R."/>
            <person name="Schleper C."/>
            <person name="Guy L."/>
            <person name="Ettema T.J."/>
        </authorList>
    </citation>
    <scope>NUCLEOTIDE SEQUENCE</scope>
</reference>
<dbReference type="Gene3D" id="3.90.226.10">
    <property type="entry name" value="2-enoyl-CoA Hydratase, Chain A, domain 1"/>
    <property type="match status" value="1"/>
</dbReference>
<feature type="region of interest" description="Disordered" evidence="2">
    <location>
        <begin position="95"/>
        <end position="118"/>
    </location>
</feature>
<dbReference type="SUPFAM" id="SSF52096">
    <property type="entry name" value="ClpP/crotonase"/>
    <property type="match status" value="1"/>
</dbReference>
<dbReference type="PANTHER" id="PTHR42987:SF4">
    <property type="entry name" value="PROTEASE SOHB-RELATED"/>
    <property type="match status" value="1"/>
</dbReference>
<gene>
    <name evidence="4" type="ORF">LCGC14_2310560</name>
</gene>
<evidence type="ECO:0000259" key="3">
    <source>
        <dbReference type="Pfam" id="PF01343"/>
    </source>
</evidence>
<feature type="non-terminal residue" evidence="4">
    <location>
        <position position="118"/>
    </location>
</feature>
<dbReference type="Pfam" id="PF01343">
    <property type="entry name" value="Peptidase_S49"/>
    <property type="match status" value="1"/>
</dbReference>
<proteinExistence type="inferred from homology"/>
<dbReference type="GO" id="GO:0008233">
    <property type="term" value="F:peptidase activity"/>
    <property type="evidence" value="ECO:0007669"/>
    <property type="project" value="InterPro"/>
</dbReference>
<dbReference type="InterPro" id="IPR002142">
    <property type="entry name" value="Peptidase_S49"/>
</dbReference>
<evidence type="ECO:0000256" key="2">
    <source>
        <dbReference type="SAM" id="MobiDB-lite"/>
    </source>
</evidence>
<organism evidence="4">
    <name type="scientific">marine sediment metagenome</name>
    <dbReference type="NCBI Taxonomy" id="412755"/>
    <lineage>
        <taxon>unclassified sequences</taxon>
        <taxon>metagenomes</taxon>
        <taxon>ecological metagenomes</taxon>
    </lineage>
</organism>